<dbReference type="PANTHER" id="PTHR35936:SF17">
    <property type="entry name" value="ARGININE-BINDING EXTRACELLULAR PROTEIN ARTP"/>
    <property type="match status" value="1"/>
</dbReference>
<dbReference type="RefSeq" id="WP_208230183.1">
    <property type="nucleotide sequence ID" value="NZ_CP050854.1"/>
</dbReference>
<dbReference type="InterPro" id="IPR005768">
    <property type="entry name" value="Lys_Arg_Orn-bd"/>
</dbReference>
<comment type="subcellular location">
    <subcellularLocation>
        <location evidence="1">Periplasm</location>
    </subcellularLocation>
</comment>
<name>A0ABX7UPE8_9GAMM</name>
<dbReference type="InterPro" id="IPR001320">
    <property type="entry name" value="Iontro_rcpt_C"/>
</dbReference>
<dbReference type="Gene3D" id="3.40.190.10">
    <property type="entry name" value="Periplasmic binding protein-like II"/>
    <property type="match status" value="2"/>
</dbReference>
<reference evidence="10 11" key="1">
    <citation type="submission" date="2020-03" db="EMBL/GenBank/DDBJ databases">
        <authorList>
            <person name="Bakhshi Ganjeh M."/>
        </authorList>
    </citation>
    <scope>NUCLEOTIDE SEQUENCE [LARGE SCALE GENOMIC DNA]</scope>
    <source>
        <strain evidence="11">Iran 50</strain>
    </source>
</reference>
<dbReference type="Proteomes" id="UP000671960">
    <property type="component" value="Chromosome"/>
</dbReference>
<gene>
    <name evidence="10" type="ORF">HC231_06150</name>
</gene>
<dbReference type="EMBL" id="CP050854">
    <property type="protein sequence ID" value="QTF07551.1"/>
    <property type="molecule type" value="Genomic_DNA"/>
</dbReference>
<evidence type="ECO:0000256" key="2">
    <source>
        <dbReference type="ARBA" id="ARBA00010333"/>
    </source>
</evidence>
<evidence type="ECO:0000256" key="1">
    <source>
        <dbReference type="ARBA" id="ARBA00004418"/>
    </source>
</evidence>
<dbReference type="PANTHER" id="PTHR35936">
    <property type="entry name" value="MEMBRANE-BOUND LYTIC MUREIN TRANSGLYCOSYLASE F"/>
    <property type="match status" value="1"/>
</dbReference>
<keyword evidence="5" id="KW-0574">Periplasm</keyword>
<evidence type="ECO:0000256" key="7">
    <source>
        <dbReference type="SAM" id="SignalP"/>
    </source>
</evidence>
<comment type="similarity">
    <text evidence="2 6">Belongs to the bacterial solute-binding protein 3 family.</text>
</comment>
<dbReference type="PROSITE" id="PS01039">
    <property type="entry name" value="SBP_BACTERIAL_3"/>
    <property type="match status" value="1"/>
</dbReference>
<feature type="chain" id="PRO_5045462804" evidence="7">
    <location>
        <begin position="23"/>
        <end position="277"/>
    </location>
</feature>
<protein>
    <submittedName>
        <fullName evidence="10">Transporter substrate-binding domain-containing protein</fullName>
    </submittedName>
</protein>
<dbReference type="InterPro" id="IPR018313">
    <property type="entry name" value="SBP_3_CS"/>
</dbReference>
<dbReference type="InterPro" id="IPR001638">
    <property type="entry name" value="Solute-binding_3/MltF_N"/>
</dbReference>
<evidence type="ECO:0000259" key="9">
    <source>
        <dbReference type="SMART" id="SM00079"/>
    </source>
</evidence>
<dbReference type="SMART" id="SM00062">
    <property type="entry name" value="PBPb"/>
    <property type="match status" value="1"/>
</dbReference>
<keyword evidence="3" id="KW-0813">Transport</keyword>
<proteinExistence type="inferred from homology"/>
<dbReference type="Pfam" id="PF00497">
    <property type="entry name" value="SBP_bac_3"/>
    <property type="match status" value="1"/>
</dbReference>
<evidence type="ECO:0000313" key="10">
    <source>
        <dbReference type="EMBL" id="QTF07551.1"/>
    </source>
</evidence>
<feature type="domain" description="Solute-binding protein family 3/N-terminal" evidence="8">
    <location>
        <begin position="25"/>
        <end position="272"/>
    </location>
</feature>
<organism evidence="10 11">
    <name type="scientific">Brenneria izadpanahii</name>
    <dbReference type="NCBI Taxonomy" id="2722756"/>
    <lineage>
        <taxon>Bacteria</taxon>
        <taxon>Pseudomonadati</taxon>
        <taxon>Pseudomonadota</taxon>
        <taxon>Gammaproteobacteria</taxon>
        <taxon>Enterobacterales</taxon>
        <taxon>Pectobacteriaceae</taxon>
        <taxon>Brenneria</taxon>
    </lineage>
</organism>
<evidence type="ECO:0000256" key="5">
    <source>
        <dbReference type="ARBA" id="ARBA00022764"/>
    </source>
</evidence>
<evidence type="ECO:0000256" key="4">
    <source>
        <dbReference type="ARBA" id="ARBA00022729"/>
    </source>
</evidence>
<accession>A0ABX7UPE8</accession>
<evidence type="ECO:0000256" key="6">
    <source>
        <dbReference type="RuleBase" id="RU003744"/>
    </source>
</evidence>
<keyword evidence="4 7" id="KW-0732">Signal</keyword>
<evidence type="ECO:0000259" key="8">
    <source>
        <dbReference type="SMART" id="SM00062"/>
    </source>
</evidence>
<evidence type="ECO:0000313" key="11">
    <source>
        <dbReference type="Proteomes" id="UP000671960"/>
    </source>
</evidence>
<feature type="domain" description="Ionotropic glutamate receptor C-terminal" evidence="9">
    <location>
        <begin position="25"/>
        <end position="271"/>
    </location>
</feature>
<dbReference type="NCBIfam" id="TIGR01096">
    <property type="entry name" value="3A0103s03R"/>
    <property type="match status" value="1"/>
</dbReference>
<dbReference type="SMART" id="SM00079">
    <property type="entry name" value="PBPe"/>
    <property type="match status" value="1"/>
</dbReference>
<sequence>MRLTILTLITAVAMTITAPAFAQSKIRVATEGAFAPWNFTNAKGQLDGFEIDLTHELCARIKADCAIYAQSWDGIIPSIKTGKYDVIIASMSITPKRQEVIAFSEPYAVAVNTFLTLKDGSLPSLAGKGESLGLEADKANADAVISELSSQLKGKVIGVQTSTTAASFLADRFKGTDVREYKTIDEANLDLIAGRIDAILANVTVLQEALKTPDMKDANITGPLFSGKAFGAVAIGLRKEDTALKSELDTGLKEMRADGTLKKLSEKWFGFDITPKD</sequence>
<feature type="signal peptide" evidence="7">
    <location>
        <begin position="1"/>
        <end position="22"/>
    </location>
</feature>
<keyword evidence="11" id="KW-1185">Reference proteome</keyword>
<evidence type="ECO:0000256" key="3">
    <source>
        <dbReference type="ARBA" id="ARBA00022448"/>
    </source>
</evidence>
<dbReference type="SUPFAM" id="SSF53850">
    <property type="entry name" value="Periplasmic binding protein-like II"/>
    <property type="match status" value="1"/>
</dbReference>